<dbReference type="AlphaFoldDB" id="A0A1G2BYM6"/>
<comment type="caution">
    <text evidence="1">The sequence shown here is derived from an EMBL/GenBank/DDBJ whole genome shotgun (WGS) entry which is preliminary data.</text>
</comment>
<dbReference type="Gene3D" id="2.60.120.1140">
    <property type="entry name" value="Protein of unknown function DUF192"/>
    <property type="match status" value="1"/>
</dbReference>
<dbReference type="InterPro" id="IPR003795">
    <property type="entry name" value="DUF192"/>
</dbReference>
<organism evidence="1 2">
    <name type="scientific">Candidatus Komeilibacteria bacterium RIFOXYC1_FULL_37_11</name>
    <dbReference type="NCBI Taxonomy" id="1798555"/>
    <lineage>
        <taxon>Bacteria</taxon>
        <taxon>Candidatus Komeiliibacteriota</taxon>
    </lineage>
</organism>
<sequence length="135" mass="15311">MAYYSFAYFNNKPTVTINGHVFEVDVAEEADDIERGLSGRKDLADDQAMLFIFPRKQELAFWMHGMNFNVDLLWIDGNKVLDYEKNMPAPGDNTAIRDLPRFFPSQPVDKVLEIKAGLIDLLGIKIGDSVDINID</sequence>
<accession>A0A1G2BYM6</accession>
<evidence type="ECO:0008006" key="3">
    <source>
        <dbReference type="Google" id="ProtNLM"/>
    </source>
</evidence>
<name>A0A1G2BYM6_9BACT</name>
<dbReference type="InterPro" id="IPR038695">
    <property type="entry name" value="Saro_0823-like_sf"/>
</dbReference>
<dbReference type="Proteomes" id="UP000177626">
    <property type="component" value="Unassembled WGS sequence"/>
</dbReference>
<proteinExistence type="predicted"/>
<protein>
    <recommendedName>
        <fullName evidence="3">DUF192 domain-containing protein</fullName>
    </recommendedName>
</protein>
<dbReference type="PANTHER" id="PTHR37953:SF1">
    <property type="entry name" value="UPF0127 PROTEIN MJ1496"/>
    <property type="match status" value="1"/>
</dbReference>
<evidence type="ECO:0000313" key="2">
    <source>
        <dbReference type="Proteomes" id="UP000177626"/>
    </source>
</evidence>
<dbReference type="EMBL" id="MHKQ01000011">
    <property type="protein sequence ID" value="OGY94218.1"/>
    <property type="molecule type" value="Genomic_DNA"/>
</dbReference>
<reference evidence="1 2" key="1">
    <citation type="journal article" date="2016" name="Nat. Commun.">
        <title>Thousands of microbial genomes shed light on interconnected biogeochemical processes in an aquifer system.</title>
        <authorList>
            <person name="Anantharaman K."/>
            <person name="Brown C.T."/>
            <person name="Hug L.A."/>
            <person name="Sharon I."/>
            <person name="Castelle C.J."/>
            <person name="Probst A.J."/>
            <person name="Thomas B.C."/>
            <person name="Singh A."/>
            <person name="Wilkins M.J."/>
            <person name="Karaoz U."/>
            <person name="Brodie E.L."/>
            <person name="Williams K.H."/>
            <person name="Hubbard S.S."/>
            <person name="Banfield J.F."/>
        </authorList>
    </citation>
    <scope>NUCLEOTIDE SEQUENCE [LARGE SCALE GENOMIC DNA]</scope>
</reference>
<gene>
    <name evidence="1" type="ORF">A2406_01855</name>
</gene>
<dbReference type="Pfam" id="PF02643">
    <property type="entry name" value="DUF192"/>
    <property type="match status" value="1"/>
</dbReference>
<evidence type="ECO:0000313" key="1">
    <source>
        <dbReference type="EMBL" id="OGY94218.1"/>
    </source>
</evidence>
<dbReference type="PANTHER" id="PTHR37953">
    <property type="entry name" value="UPF0127 PROTEIN MJ1496"/>
    <property type="match status" value="1"/>
</dbReference>